<organism evidence="4 5">
    <name type="scientific">Candidatus Desantisbacteria bacterium CG_4_10_14_0_8_um_filter_48_22</name>
    <dbReference type="NCBI Taxonomy" id="1974543"/>
    <lineage>
        <taxon>Bacteria</taxon>
        <taxon>Candidatus Desantisiibacteriota</taxon>
    </lineage>
</organism>
<accession>A0A2M7SA99</accession>
<keyword evidence="1" id="KW-0472">Membrane</keyword>
<dbReference type="InterPro" id="IPR017853">
    <property type="entry name" value="GH"/>
</dbReference>
<dbReference type="AlphaFoldDB" id="A0A2M7SA99"/>
<feature type="transmembrane region" description="Helical" evidence="1">
    <location>
        <begin position="201"/>
        <end position="218"/>
    </location>
</feature>
<dbReference type="PANTHER" id="PTHR37836:SF2">
    <property type="entry name" value="DUF4038 DOMAIN-CONTAINING PROTEIN"/>
    <property type="match status" value="1"/>
</dbReference>
<dbReference type="SUPFAM" id="SSF51445">
    <property type="entry name" value="(Trans)glycosidases"/>
    <property type="match status" value="1"/>
</dbReference>
<dbReference type="InterPro" id="IPR013783">
    <property type="entry name" value="Ig-like_fold"/>
</dbReference>
<dbReference type="Proteomes" id="UP000229307">
    <property type="component" value="Unassembled WGS sequence"/>
</dbReference>
<dbReference type="EMBL" id="PFMR01000190">
    <property type="protein sequence ID" value="PIZ16378.1"/>
    <property type="molecule type" value="Genomic_DNA"/>
</dbReference>
<gene>
    <name evidence="4" type="ORF">COY52_07150</name>
</gene>
<comment type="caution">
    <text evidence="4">The sequence shown here is derived from an EMBL/GenBank/DDBJ whole genome shotgun (WGS) entry which is preliminary data.</text>
</comment>
<reference evidence="5" key="1">
    <citation type="submission" date="2017-09" db="EMBL/GenBank/DDBJ databases">
        <title>Depth-based differentiation of microbial function through sediment-hosted aquifers and enrichment of novel symbionts in the deep terrestrial subsurface.</title>
        <authorList>
            <person name="Probst A.J."/>
            <person name="Ladd B."/>
            <person name="Jarett J.K."/>
            <person name="Geller-Mcgrath D.E."/>
            <person name="Sieber C.M.K."/>
            <person name="Emerson J.B."/>
            <person name="Anantharaman K."/>
            <person name="Thomas B.C."/>
            <person name="Malmstrom R."/>
            <person name="Stieglmeier M."/>
            <person name="Klingl A."/>
            <person name="Woyke T."/>
            <person name="Ryan C.M."/>
            <person name="Banfield J.F."/>
        </authorList>
    </citation>
    <scope>NUCLEOTIDE SEQUENCE [LARGE SCALE GENOMIC DNA]</scope>
</reference>
<feature type="non-terminal residue" evidence="4">
    <location>
        <position position="315"/>
    </location>
</feature>
<feature type="domain" description="DUF5060" evidence="3">
    <location>
        <begin position="9"/>
        <end position="68"/>
    </location>
</feature>
<feature type="domain" description="Apiosidase-like catalytic" evidence="2">
    <location>
        <begin position="107"/>
        <end position="315"/>
    </location>
</feature>
<evidence type="ECO:0000256" key="1">
    <source>
        <dbReference type="SAM" id="Phobius"/>
    </source>
</evidence>
<keyword evidence="1" id="KW-1133">Transmembrane helix</keyword>
<keyword evidence="1" id="KW-0812">Transmembrane</keyword>
<protein>
    <submittedName>
        <fullName evidence="4">Alpha-L-rhamnosidase</fullName>
    </submittedName>
</protein>
<name>A0A2M7SA99_9BACT</name>
<dbReference type="InterPro" id="IPR025277">
    <property type="entry name" value="Apiosidase-like_cat_dom"/>
</dbReference>
<dbReference type="PANTHER" id="PTHR37836">
    <property type="entry name" value="LMO1036 PROTEIN"/>
    <property type="match status" value="1"/>
</dbReference>
<dbReference type="Gene3D" id="3.20.20.80">
    <property type="entry name" value="Glycosidases"/>
    <property type="match status" value="1"/>
</dbReference>
<evidence type="ECO:0000259" key="2">
    <source>
        <dbReference type="Pfam" id="PF13204"/>
    </source>
</evidence>
<evidence type="ECO:0000313" key="5">
    <source>
        <dbReference type="Proteomes" id="UP000229307"/>
    </source>
</evidence>
<dbReference type="InterPro" id="IPR032260">
    <property type="entry name" value="DUF5060"/>
</dbReference>
<proteinExistence type="predicted"/>
<dbReference type="Pfam" id="PF13204">
    <property type="entry name" value="Apiosidase"/>
    <property type="match status" value="1"/>
</dbReference>
<evidence type="ECO:0000313" key="4">
    <source>
        <dbReference type="EMBL" id="PIZ16378.1"/>
    </source>
</evidence>
<sequence length="315" mass="36331">MRGQKNVPVEFYLKSEKSHPDIFNNIEVDVIFTGPERDEWKVPAFWAGGDLFGVRFSAPEPGRYTWVSLCSDTKETGLHSRTGEAEVVPYEGANPLFKHGRVRCARTKRTFEHSDGTPFFWLADTWWMGLCKRLGWPEDIRMLAADRISKNFSVIQVVAGLYPDMPAFDQRGANEAGFPWEKDYARINPAYFDMADLRLEWLVRAGLVPCIVGCWAYFLPWMGIEKMKKHWRNIVARYGAYPVVWCLAGEGAMPYYLSKDKEKDIEVQKKGWTELARYVRSIDPFHNLITIHPTNNARDQVEDPSVLDFEMMQTG</sequence>
<dbReference type="Pfam" id="PF16586">
    <property type="entry name" value="DUF5060"/>
    <property type="match status" value="1"/>
</dbReference>
<evidence type="ECO:0000259" key="3">
    <source>
        <dbReference type="Pfam" id="PF16586"/>
    </source>
</evidence>
<dbReference type="Gene3D" id="2.60.40.10">
    <property type="entry name" value="Immunoglobulins"/>
    <property type="match status" value="1"/>
</dbReference>